<evidence type="ECO:0000313" key="2">
    <source>
        <dbReference type="EMBL" id="RZF34169.1"/>
    </source>
</evidence>
<evidence type="ECO:0000313" key="3">
    <source>
        <dbReference type="Proteomes" id="UP000291343"/>
    </source>
</evidence>
<dbReference type="InterPro" id="IPR027417">
    <property type="entry name" value="P-loop_NTPase"/>
</dbReference>
<dbReference type="PANTHER" id="PTHR10513:SF15">
    <property type="entry name" value="NADH DEHYDROGENASE [UBIQUINONE] 1 ALPHA SUBCOMPLEX SUBUNIT 10, MITOCHONDRIAL"/>
    <property type="match status" value="1"/>
</dbReference>
<dbReference type="Gene3D" id="3.40.50.300">
    <property type="entry name" value="P-loop containing nucleotide triphosphate hydrolases"/>
    <property type="match status" value="1"/>
</dbReference>
<dbReference type="SMR" id="A0A482WKX3"/>
<dbReference type="OrthoDB" id="17400at2759"/>
<dbReference type="EMBL" id="QKKF02032524">
    <property type="protein sequence ID" value="RZF34169.1"/>
    <property type="molecule type" value="Genomic_DNA"/>
</dbReference>
<sequence>MALNILCNALSQAVPRGQSASGTVWKLFCKANTRVNYVPSATIVSIHSRDSDYKRPPPYPYKTKTYPVWRRLFESTSDRFDENTKIIVVDGPPAAGKSKVAKKLAEELDMHFIPEANMDMHYINSYGYDHRELDATLPPSVQSVDEKKFCRNPDKVTSATFQFFMYDLRYSQYIDALAHLFSTGQGVVMVRSVYSDLVFMEACFNEGYVTRKELLVYDWSTEGDVELLVEDIERLDFDKYSYYDDKMRDWLFAKEQHIQDLRVKYADDKSRLMTMLNIPLVDCPELYVDGQDADVFETQFSNSPGNKYLEGFNPDMGDKILFKFFDNFSKKTYPSSAAMK</sequence>
<dbReference type="GO" id="GO:0006120">
    <property type="term" value="P:mitochondrial electron transport, NADH to ubiquinone"/>
    <property type="evidence" value="ECO:0007669"/>
    <property type="project" value="TreeGrafter"/>
</dbReference>
<dbReference type="GO" id="GO:0005739">
    <property type="term" value="C:mitochondrion"/>
    <property type="evidence" value="ECO:0007669"/>
    <property type="project" value="GOC"/>
</dbReference>
<organism evidence="2 3">
    <name type="scientific">Laodelphax striatellus</name>
    <name type="common">Small brown planthopper</name>
    <name type="synonym">Delphax striatella</name>
    <dbReference type="NCBI Taxonomy" id="195883"/>
    <lineage>
        <taxon>Eukaryota</taxon>
        <taxon>Metazoa</taxon>
        <taxon>Ecdysozoa</taxon>
        <taxon>Arthropoda</taxon>
        <taxon>Hexapoda</taxon>
        <taxon>Insecta</taxon>
        <taxon>Pterygota</taxon>
        <taxon>Neoptera</taxon>
        <taxon>Paraneoptera</taxon>
        <taxon>Hemiptera</taxon>
        <taxon>Auchenorrhyncha</taxon>
        <taxon>Fulgoroidea</taxon>
        <taxon>Delphacidae</taxon>
        <taxon>Criomorphinae</taxon>
        <taxon>Laodelphax</taxon>
    </lineage>
</organism>
<dbReference type="AlphaFoldDB" id="A0A482WKX3"/>
<reference evidence="2 3" key="1">
    <citation type="journal article" date="2017" name="Gigascience">
        <title>Genome sequence of the small brown planthopper, Laodelphax striatellus.</title>
        <authorList>
            <person name="Zhu J."/>
            <person name="Jiang F."/>
            <person name="Wang X."/>
            <person name="Yang P."/>
            <person name="Bao Y."/>
            <person name="Zhao W."/>
            <person name="Wang W."/>
            <person name="Lu H."/>
            <person name="Wang Q."/>
            <person name="Cui N."/>
            <person name="Li J."/>
            <person name="Chen X."/>
            <person name="Luo L."/>
            <person name="Yu J."/>
            <person name="Kang L."/>
            <person name="Cui F."/>
        </authorList>
    </citation>
    <scope>NUCLEOTIDE SEQUENCE [LARGE SCALE GENOMIC DNA]</scope>
    <source>
        <strain evidence="2">Lst14</strain>
    </source>
</reference>
<dbReference type="Proteomes" id="UP000291343">
    <property type="component" value="Unassembled WGS sequence"/>
</dbReference>
<dbReference type="InterPro" id="IPR050566">
    <property type="entry name" value="Deoxyribonucleoside_kinase"/>
</dbReference>
<dbReference type="STRING" id="195883.A0A482WKX3"/>
<dbReference type="SUPFAM" id="SSF52540">
    <property type="entry name" value="P-loop containing nucleoside triphosphate hydrolases"/>
    <property type="match status" value="1"/>
</dbReference>
<dbReference type="InterPro" id="IPR031314">
    <property type="entry name" value="DNK_dom"/>
</dbReference>
<dbReference type="FunCoup" id="A0A482WKX3">
    <property type="interactions" value="998"/>
</dbReference>
<comment type="caution">
    <text evidence="2">The sequence shown here is derived from an EMBL/GenBank/DDBJ whole genome shotgun (WGS) entry which is preliminary data.</text>
</comment>
<dbReference type="Pfam" id="PF01712">
    <property type="entry name" value="dNK"/>
    <property type="match status" value="1"/>
</dbReference>
<keyword evidence="3" id="KW-1185">Reference proteome</keyword>
<accession>A0A482WKX3</accession>
<dbReference type="InParanoid" id="A0A482WKX3"/>
<dbReference type="PANTHER" id="PTHR10513">
    <property type="entry name" value="DEOXYNUCLEOSIDE KINASE"/>
    <property type="match status" value="1"/>
</dbReference>
<gene>
    <name evidence="2" type="ORF">LSTR_LSTR003579</name>
</gene>
<evidence type="ECO:0000259" key="1">
    <source>
        <dbReference type="Pfam" id="PF01712"/>
    </source>
</evidence>
<feature type="domain" description="Deoxynucleoside kinase" evidence="1">
    <location>
        <begin position="87"/>
        <end position="218"/>
    </location>
</feature>
<protein>
    <recommendedName>
        <fullName evidence="1">Deoxynucleoside kinase domain-containing protein</fullName>
    </recommendedName>
</protein>
<proteinExistence type="predicted"/>
<name>A0A482WKX3_LAOST</name>